<organism evidence="2">
    <name type="scientific">marine metagenome</name>
    <dbReference type="NCBI Taxonomy" id="408172"/>
    <lineage>
        <taxon>unclassified sequences</taxon>
        <taxon>metagenomes</taxon>
        <taxon>ecological metagenomes</taxon>
    </lineage>
</organism>
<gene>
    <name evidence="2" type="ORF">METZ01_LOCUS252048</name>
</gene>
<dbReference type="EMBL" id="UINC01067491">
    <property type="protein sequence ID" value="SVB99194.1"/>
    <property type="molecule type" value="Genomic_DNA"/>
</dbReference>
<sequence length="45" mass="5268">MFYLNAIIRLNSRGVWEAAQLLWQQVYSPLMSILGLLLVLMNLFK</sequence>
<keyword evidence="1" id="KW-1133">Transmembrane helix</keyword>
<protein>
    <submittedName>
        <fullName evidence="2">Uncharacterized protein</fullName>
    </submittedName>
</protein>
<keyword evidence="1" id="KW-0472">Membrane</keyword>
<proteinExistence type="predicted"/>
<evidence type="ECO:0000313" key="2">
    <source>
        <dbReference type="EMBL" id="SVB99194.1"/>
    </source>
</evidence>
<dbReference type="AlphaFoldDB" id="A0A382IHH2"/>
<feature type="transmembrane region" description="Helical" evidence="1">
    <location>
        <begin position="26"/>
        <end position="44"/>
    </location>
</feature>
<reference evidence="2" key="1">
    <citation type="submission" date="2018-05" db="EMBL/GenBank/DDBJ databases">
        <authorList>
            <person name="Lanie J.A."/>
            <person name="Ng W.-L."/>
            <person name="Kazmierczak K.M."/>
            <person name="Andrzejewski T.M."/>
            <person name="Davidsen T.M."/>
            <person name="Wayne K.J."/>
            <person name="Tettelin H."/>
            <person name="Glass J.I."/>
            <person name="Rusch D."/>
            <person name="Podicherti R."/>
            <person name="Tsui H.-C.T."/>
            <person name="Winkler M.E."/>
        </authorList>
    </citation>
    <scope>NUCLEOTIDE SEQUENCE</scope>
</reference>
<name>A0A382IHH2_9ZZZZ</name>
<keyword evidence="1" id="KW-0812">Transmembrane</keyword>
<evidence type="ECO:0000256" key="1">
    <source>
        <dbReference type="SAM" id="Phobius"/>
    </source>
</evidence>
<accession>A0A382IHH2</accession>